<evidence type="ECO:0000313" key="1">
    <source>
        <dbReference type="EMBL" id="MBB6501656.1"/>
    </source>
</evidence>
<sequence>MTWMKKMNEKIFFIHLGDSDFLIYCYNKGYLNTAVNEV</sequence>
<reference evidence="1 2" key="1">
    <citation type="submission" date="2020-08" db="EMBL/GenBank/DDBJ databases">
        <title>Genomic Encyclopedia of Type Strains, Phase IV (KMG-V): Genome sequencing to study the core and pangenomes of soil and plant-associated prokaryotes.</title>
        <authorList>
            <person name="Whitman W."/>
        </authorList>
    </citation>
    <scope>NUCLEOTIDE SEQUENCE [LARGE SCALE GENOMIC DNA]</scope>
    <source>
        <strain evidence="1 2">M2T3</strain>
    </source>
</reference>
<name>A0A7X0J8I5_9SPHI</name>
<evidence type="ECO:0000313" key="2">
    <source>
        <dbReference type="Proteomes" id="UP000521017"/>
    </source>
</evidence>
<organism evidence="1 2">
    <name type="scientific">Pedobacter cryoconitis</name>
    <dbReference type="NCBI Taxonomy" id="188932"/>
    <lineage>
        <taxon>Bacteria</taxon>
        <taxon>Pseudomonadati</taxon>
        <taxon>Bacteroidota</taxon>
        <taxon>Sphingobacteriia</taxon>
        <taxon>Sphingobacteriales</taxon>
        <taxon>Sphingobacteriaceae</taxon>
        <taxon>Pedobacter</taxon>
    </lineage>
</organism>
<dbReference type="Proteomes" id="UP000521017">
    <property type="component" value="Unassembled WGS sequence"/>
</dbReference>
<dbReference type="EMBL" id="JACHCC010000010">
    <property type="protein sequence ID" value="MBB6501656.1"/>
    <property type="molecule type" value="Genomic_DNA"/>
</dbReference>
<accession>A0A7X0J8I5</accession>
<dbReference type="AlphaFoldDB" id="A0A7X0J8I5"/>
<gene>
    <name evidence="1" type="ORF">HDF25_003831</name>
</gene>
<comment type="caution">
    <text evidence="1">The sequence shown here is derived from an EMBL/GenBank/DDBJ whole genome shotgun (WGS) entry which is preliminary data.</text>
</comment>
<protein>
    <submittedName>
        <fullName evidence="1">Uncharacterized protein</fullName>
    </submittedName>
</protein>
<proteinExistence type="predicted"/>